<evidence type="ECO:0000256" key="8">
    <source>
        <dbReference type="ARBA" id="ARBA00023242"/>
    </source>
</evidence>
<dbReference type="SUPFAM" id="SSF51445">
    <property type="entry name" value="(Trans)glycosidases"/>
    <property type="match status" value="1"/>
</dbReference>
<keyword evidence="7 10" id="KW-0804">Transcription</keyword>
<dbReference type="AlphaFoldDB" id="A0A7R8ZNX4"/>
<feature type="compositionally biased region" description="Low complexity" evidence="11">
    <location>
        <begin position="369"/>
        <end position="382"/>
    </location>
</feature>
<evidence type="ECO:0000256" key="11">
    <source>
        <dbReference type="SAM" id="MobiDB-lite"/>
    </source>
</evidence>
<feature type="compositionally biased region" description="Low complexity" evidence="11">
    <location>
        <begin position="421"/>
        <end position="432"/>
    </location>
</feature>
<evidence type="ECO:0000256" key="6">
    <source>
        <dbReference type="ARBA" id="ARBA00023159"/>
    </source>
</evidence>
<dbReference type="InterPro" id="IPR013785">
    <property type="entry name" value="Aldolase_TIM"/>
</dbReference>
<keyword evidence="8 10" id="KW-0539">Nucleus</keyword>
<dbReference type="GO" id="GO:0016602">
    <property type="term" value="C:CCAAT-binding factor complex"/>
    <property type="evidence" value="ECO:0007669"/>
    <property type="project" value="InterPro"/>
</dbReference>
<keyword evidence="9" id="KW-0326">Glycosidase</keyword>
<dbReference type="Gene3D" id="3.20.20.70">
    <property type="entry name" value="Aldolase class I"/>
    <property type="match status" value="1"/>
</dbReference>
<comment type="subcellular location">
    <subcellularLocation>
        <location evidence="1 10">Nucleus</location>
    </subcellularLocation>
</comment>
<evidence type="ECO:0000256" key="5">
    <source>
        <dbReference type="ARBA" id="ARBA00023125"/>
    </source>
</evidence>
<dbReference type="SMART" id="SM00521">
    <property type="entry name" value="CBF"/>
    <property type="match status" value="1"/>
</dbReference>
<dbReference type="InterPro" id="IPR001289">
    <property type="entry name" value="NFYA"/>
</dbReference>
<dbReference type="InterPro" id="IPR000111">
    <property type="entry name" value="Glyco_hydro_27/36_CS"/>
</dbReference>
<reference evidence="12" key="1">
    <citation type="submission" date="2020-11" db="EMBL/GenBank/DDBJ databases">
        <authorList>
            <person name="Tran Van P."/>
        </authorList>
    </citation>
    <scope>NUCLEOTIDE SEQUENCE</scope>
</reference>
<dbReference type="PANTHER" id="PTHR12632">
    <property type="entry name" value="TRANSCRIPTION FACTOR NF-Y ALPHA-RELATED"/>
    <property type="match status" value="1"/>
</dbReference>
<comment type="subunit">
    <text evidence="10">Heterotrimer.</text>
</comment>
<sequence>MQTLQIGSQGQTSTGAQPQVFHIPSGLNATSTPQLIQTADGQTLMAYAEPAPVQAPQFVNINGNLVQILAPPTPAPQAQTAAGTVQFAQTPGGGIVLIQAAPAATPVASVRTQPATHQTASLVHTPTAGTASPSISDPGAGGEAEEPLYVNAKQYHRILKRRAARAKLEAEGRIPKQRRKYLHESRHIHAVRRIRGDGGRFFPGSVKKRTNGTTTTTVAAASVASANQPTSITGPPSSSAPMAVINTSSGALANVRSGVPNANLKQTPAGAVRVQQIPSLGTLTRPTAPKQLVVSTKSVPGSGGRPPPTTSAAGSILTFNHDQKPNVVLSVDSLRLSRSNGGDPILGSLTLAAFDDDDDDTEDRKVFDIPLDIPSPESDSPSIAPPEPLARQQPPTVNNLKGTSTSEPNTTGQTSGSSQPNSKSRSISSESNGGDSILNRNIISARMLSHVLLTVTFSTLISDFVCALENGLARTPPMGWLSWQRFRCNTDCQNDPEHCISEHLFKTMADLLVSEGYAAAGYNYISIDDCWLAKERDPFGRLQPDPIRFPSGIKALGQYTVI</sequence>
<dbReference type="PROSITE" id="PS00512">
    <property type="entry name" value="ALPHA_GALACTOSIDASE"/>
    <property type="match status" value="1"/>
</dbReference>
<keyword evidence="6" id="KW-0010">Activator</keyword>
<feature type="compositionally biased region" description="Polar residues" evidence="11">
    <location>
        <begin position="393"/>
        <end position="420"/>
    </location>
</feature>
<dbReference type="GO" id="GO:0003677">
    <property type="term" value="F:DNA binding"/>
    <property type="evidence" value="ECO:0007669"/>
    <property type="project" value="UniProtKB-KW"/>
</dbReference>
<evidence type="ECO:0000313" key="12">
    <source>
        <dbReference type="EMBL" id="CAD7226908.1"/>
    </source>
</evidence>
<evidence type="ECO:0000256" key="2">
    <source>
        <dbReference type="ARBA" id="ARBA00009743"/>
    </source>
</evidence>
<evidence type="ECO:0000256" key="1">
    <source>
        <dbReference type="ARBA" id="ARBA00004123"/>
    </source>
</evidence>
<comment type="similarity">
    <text evidence="2">Belongs to the glycosyl hydrolase 27 family.</text>
</comment>
<keyword evidence="5 10" id="KW-0238">DNA-binding</keyword>
<feature type="region of interest" description="Disordered" evidence="11">
    <location>
        <begin position="369"/>
        <end position="432"/>
    </location>
</feature>
<keyword evidence="3" id="KW-0378">Hydrolase</keyword>
<evidence type="ECO:0000256" key="9">
    <source>
        <dbReference type="ARBA" id="ARBA00023295"/>
    </source>
</evidence>
<dbReference type="Pfam" id="PF16499">
    <property type="entry name" value="Melibiase_2"/>
    <property type="match status" value="1"/>
</dbReference>
<dbReference type="GO" id="GO:0003700">
    <property type="term" value="F:DNA-binding transcription factor activity"/>
    <property type="evidence" value="ECO:0007669"/>
    <property type="project" value="UniProtKB-UniRule"/>
</dbReference>
<dbReference type="PRINTS" id="PR00616">
    <property type="entry name" value="CCAATSUBUNTB"/>
</dbReference>
<proteinExistence type="inferred from homology"/>
<evidence type="ECO:0000256" key="7">
    <source>
        <dbReference type="ARBA" id="ARBA00023163"/>
    </source>
</evidence>
<dbReference type="InterPro" id="IPR002241">
    <property type="entry name" value="Glyco_hydro_27"/>
</dbReference>
<keyword evidence="4 10" id="KW-0805">Transcription regulation</keyword>
<dbReference type="Pfam" id="PF02045">
    <property type="entry name" value="CBFB_NFYA"/>
    <property type="match status" value="1"/>
</dbReference>
<organism evidence="12">
    <name type="scientific">Cyprideis torosa</name>
    <dbReference type="NCBI Taxonomy" id="163714"/>
    <lineage>
        <taxon>Eukaryota</taxon>
        <taxon>Metazoa</taxon>
        <taxon>Ecdysozoa</taxon>
        <taxon>Arthropoda</taxon>
        <taxon>Crustacea</taxon>
        <taxon>Oligostraca</taxon>
        <taxon>Ostracoda</taxon>
        <taxon>Podocopa</taxon>
        <taxon>Podocopida</taxon>
        <taxon>Cytherocopina</taxon>
        <taxon>Cytheroidea</taxon>
        <taxon>Cytherideidae</taxon>
        <taxon>Cyprideis</taxon>
    </lineage>
</organism>
<dbReference type="InterPro" id="IPR017853">
    <property type="entry name" value="GH"/>
</dbReference>
<dbReference type="Gene3D" id="6.10.250.2430">
    <property type="match status" value="1"/>
</dbReference>
<accession>A0A7R8ZNX4</accession>
<name>A0A7R8ZNX4_9CRUS</name>
<evidence type="ECO:0000256" key="3">
    <source>
        <dbReference type="ARBA" id="ARBA00022801"/>
    </source>
</evidence>
<dbReference type="PROSITE" id="PS51152">
    <property type="entry name" value="NFYA_HAP2_2"/>
    <property type="match status" value="1"/>
</dbReference>
<comment type="function">
    <text evidence="10">Component of the sequence-specific heterotrimeric transcription factor (NF-Y) which specifically recognizes a 5'-CCAAT-3' box motif found in the promoters of its target genes.</text>
</comment>
<feature type="region of interest" description="Disordered" evidence="11">
    <location>
        <begin position="296"/>
        <end position="315"/>
    </location>
</feature>
<protein>
    <recommendedName>
        <fullName evidence="10">Nuclear transcription factor Y subunit</fullName>
    </recommendedName>
</protein>
<evidence type="ECO:0000256" key="10">
    <source>
        <dbReference type="RuleBase" id="RU367155"/>
    </source>
</evidence>
<dbReference type="OrthoDB" id="5795902at2759"/>
<comment type="similarity">
    <text evidence="10">Belongs to the NFYA/HAP2 subunit family.</text>
</comment>
<dbReference type="InterPro" id="IPR018362">
    <property type="entry name" value="CCAAT-binding_factor_CS"/>
</dbReference>
<gene>
    <name evidence="12" type="ORF">CTOB1V02_LOCUS4819</name>
</gene>
<dbReference type="PROSITE" id="PS00686">
    <property type="entry name" value="NFYA_HAP2_1"/>
    <property type="match status" value="1"/>
</dbReference>
<dbReference type="EMBL" id="OB660972">
    <property type="protein sequence ID" value="CAD7226908.1"/>
    <property type="molecule type" value="Genomic_DNA"/>
</dbReference>
<dbReference type="GO" id="GO:0004553">
    <property type="term" value="F:hydrolase activity, hydrolyzing O-glycosyl compounds"/>
    <property type="evidence" value="ECO:0007669"/>
    <property type="project" value="InterPro"/>
</dbReference>
<evidence type="ECO:0000256" key="4">
    <source>
        <dbReference type="ARBA" id="ARBA00023015"/>
    </source>
</evidence>
<dbReference type="GO" id="GO:0005975">
    <property type="term" value="P:carbohydrate metabolic process"/>
    <property type="evidence" value="ECO:0007669"/>
    <property type="project" value="InterPro"/>
</dbReference>